<evidence type="ECO:0000313" key="1">
    <source>
        <dbReference type="EMBL" id="KAA6337504.1"/>
    </source>
</evidence>
<sequence length="436" mass="50134">MKKFIYYFFALTAVLLVHSCVQEENNLFEESPAERVDKALSEYDSLLTSASFGWLLEYYSGDELLGGYTFLCTFKDGQVSLISDVETYYYLPGTELTSLYRIISDQGPVLTFDTYNQIFHVFSEPFSDDTDGYEGDYEFVLLKAEDNVITLKGKKHGGVLIMSKLKEAAPRYLKRLLTIEEKLVGIPRMRIFAGGKEFFAAKGERSLTIGYPAENGEMEMKSTAFIYTSTGIKLRQPLTINGRTVQEFTLDDQGDLIGGADNDVILPHPTPFETMLSGEQWRFDFNVSALPMLNRGDMNDEMFAVIRNIYNENKRILDETLFWIYIGANETYPYMDANPYAIVFYSTGYFGTYFTVYGCELKSDLETTDPNQFIIKPTTPGYDFNQYYEHFLPLVDYIGENSPYKLEQDTDTDTALMKFTSVNNPEVWFRLRQERY</sequence>
<gene>
    <name evidence="1" type="ORF">EZS27_014419</name>
</gene>
<comment type="caution">
    <text evidence="1">The sequence shown here is derived from an EMBL/GenBank/DDBJ whole genome shotgun (WGS) entry which is preliminary data.</text>
</comment>
<evidence type="ECO:0008006" key="2">
    <source>
        <dbReference type="Google" id="ProtNLM"/>
    </source>
</evidence>
<organism evidence="1">
    <name type="scientific">termite gut metagenome</name>
    <dbReference type="NCBI Taxonomy" id="433724"/>
    <lineage>
        <taxon>unclassified sequences</taxon>
        <taxon>metagenomes</taxon>
        <taxon>organismal metagenomes</taxon>
    </lineage>
</organism>
<dbReference type="AlphaFoldDB" id="A0A5J4RUK2"/>
<dbReference type="Pfam" id="PF14135">
    <property type="entry name" value="DUF4302"/>
    <property type="match status" value="1"/>
</dbReference>
<reference evidence="1" key="1">
    <citation type="submission" date="2019-03" db="EMBL/GenBank/DDBJ databases">
        <title>Single cell metagenomics reveals metabolic interactions within the superorganism composed of flagellate Streblomastix strix and complex community of Bacteroidetes bacteria on its surface.</title>
        <authorList>
            <person name="Treitli S.C."/>
            <person name="Kolisko M."/>
            <person name="Husnik F."/>
            <person name="Keeling P."/>
            <person name="Hampl V."/>
        </authorList>
    </citation>
    <scope>NUCLEOTIDE SEQUENCE</scope>
    <source>
        <strain evidence="1">STM</strain>
    </source>
</reference>
<dbReference type="InterPro" id="IPR025396">
    <property type="entry name" value="DUF4302"/>
</dbReference>
<dbReference type="EMBL" id="SNRY01000694">
    <property type="protein sequence ID" value="KAA6337504.1"/>
    <property type="molecule type" value="Genomic_DNA"/>
</dbReference>
<proteinExistence type="predicted"/>
<name>A0A5J4RUK2_9ZZZZ</name>
<accession>A0A5J4RUK2</accession>
<protein>
    <recommendedName>
        <fullName evidence="2">DUF4302 domain-containing protein</fullName>
    </recommendedName>
</protein>